<comment type="function">
    <text evidence="2">One of several proteins that assist in the late maturation steps of the functional core of the 30S ribosomal subunit. Associates with free 30S ribosomal subunits (but not with 30S subunits that are part of 70S ribosomes or polysomes). Required for efficient processing of 16S rRNA. May interact with the 5'-terminal helix region of 16S rRNA.</text>
</comment>
<keyword evidence="2" id="KW-0963">Cytoplasm</keyword>
<evidence type="ECO:0000313" key="3">
    <source>
        <dbReference type="EMBL" id="PFH02505.1"/>
    </source>
</evidence>
<dbReference type="PROSITE" id="PS01319">
    <property type="entry name" value="RBFA"/>
    <property type="match status" value="1"/>
</dbReference>
<protein>
    <recommendedName>
        <fullName evidence="2">Ribosome-binding factor A</fullName>
    </recommendedName>
</protein>
<dbReference type="AlphaFoldDB" id="A0AB36TH35"/>
<accession>A0AB36TH35</accession>
<comment type="similarity">
    <text evidence="2">Belongs to the RbfA family.</text>
</comment>
<evidence type="ECO:0000256" key="2">
    <source>
        <dbReference type="HAMAP-Rule" id="MF_00003"/>
    </source>
</evidence>
<dbReference type="PANTHER" id="PTHR33515:SF1">
    <property type="entry name" value="RIBOSOME-BINDING FACTOR A, CHLOROPLASTIC-RELATED"/>
    <property type="match status" value="1"/>
</dbReference>
<dbReference type="GO" id="GO:0043024">
    <property type="term" value="F:ribosomal small subunit binding"/>
    <property type="evidence" value="ECO:0007669"/>
    <property type="project" value="TreeGrafter"/>
</dbReference>
<reference evidence="3 4" key="1">
    <citation type="submission" date="2017-09" db="EMBL/GenBank/DDBJ databases">
        <title>Evaluation of Pacific Biosciences Sequencing Technology to Finishing C. thermocellum Genome Sequences.</title>
        <authorList>
            <person name="Brown S."/>
        </authorList>
    </citation>
    <scope>NUCLEOTIDE SEQUENCE [LARGE SCALE GENOMIC DNA]</scope>
    <source>
        <strain evidence="3 4">AD2</strain>
    </source>
</reference>
<dbReference type="Proteomes" id="UP000223596">
    <property type="component" value="Unassembled WGS sequence"/>
</dbReference>
<organism evidence="3 4">
    <name type="scientific">Acetivibrio thermocellus AD2</name>
    <dbReference type="NCBI Taxonomy" id="1138384"/>
    <lineage>
        <taxon>Bacteria</taxon>
        <taxon>Bacillati</taxon>
        <taxon>Bacillota</taxon>
        <taxon>Clostridia</taxon>
        <taxon>Eubacteriales</taxon>
        <taxon>Oscillospiraceae</taxon>
        <taxon>Acetivibrio</taxon>
    </lineage>
</organism>
<dbReference type="PANTHER" id="PTHR33515">
    <property type="entry name" value="RIBOSOME-BINDING FACTOR A, CHLOROPLASTIC-RELATED"/>
    <property type="match status" value="1"/>
</dbReference>
<dbReference type="HAMAP" id="MF_00003">
    <property type="entry name" value="RbfA"/>
    <property type="match status" value="1"/>
</dbReference>
<evidence type="ECO:0000256" key="1">
    <source>
        <dbReference type="ARBA" id="ARBA00022517"/>
    </source>
</evidence>
<comment type="subunit">
    <text evidence="2">Monomer. Binds 30S ribosomal subunits, but not 50S ribosomal subunits or 70S ribosomes.</text>
</comment>
<dbReference type="InterPro" id="IPR015946">
    <property type="entry name" value="KH_dom-like_a/b"/>
</dbReference>
<dbReference type="GO" id="GO:0030490">
    <property type="term" value="P:maturation of SSU-rRNA"/>
    <property type="evidence" value="ECO:0007669"/>
    <property type="project" value="UniProtKB-UniRule"/>
</dbReference>
<dbReference type="Gene3D" id="3.30.300.20">
    <property type="match status" value="1"/>
</dbReference>
<evidence type="ECO:0000313" key="4">
    <source>
        <dbReference type="Proteomes" id="UP000223596"/>
    </source>
</evidence>
<dbReference type="GO" id="GO:0005829">
    <property type="term" value="C:cytosol"/>
    <property type="evidence" value="ECO:0007669"/>
    <property type="project" value="TreeGrafter"/>
</dbReference>
<dbReference type="NCBIfam" id="TIGR00082">
    <property type="entry name" value="rbfA"/>
    <property type="match status" value="1"/>
</dbReference>
<name>A0AB36TH35_ACETH</name>
<sequence>MERIERISEEIKREISDIIQNELKDPRLSKLISITEVNVTKDLRYAKVYVSVMGSKEEKANSLEGLKSAAGFIRREIGRRVQLRYTPEIHFELDNSIERGAYITKLINETSAQNKGSKDPEDT</sequence>
<comment type="subcellular location">
    <subcellularLocation>
        <location evidence="2">Cytoplasm</location>
    </subcellularLocation>
</comment>
<dbReference type="Pfam" id="PF02033">
    <property type="entry name" value="RBFA"/>
    <property type="match status" value="1"/>
</dbReference>
<gene>
    <name evidence="2" type="primary">rbfA</name>
    <name evidence="3" type="ORF">M972_111283</name>
</gene>
<dbReference type="RefSeq" id="WP_003515537.1">
    <property type="nucleotide sequence ID" value="NZ_CP013828.1"/>
</dbReference>
<dbReference type="SUPFAM" id="SSF89919">
    <property type="entry name" value="Ribosome-binding factor A, RbfA"/>
    <property type="match status" value="1"/>
</dbReference>
<comment type="caution">
    <text evidence="3">The sequence shown here is derived from an EMBL/GenBank/DDBJ whole genome shotgun (WGS) entry which is preliminary data.</text>
</comment>
<dbReference type="InterPro" id="IPR000238">
    <property type="entry name" value="RbfA"/>
</dbReference>
<dbReference type="InterPro" id="IPR023799">
    <property type="entry name" value="RbfA_dom_sf"/>
</dbReference>
<keyword evidence="1 2" id="KW-0690">Ribosome biogenesis</keyword>
<dbReference type="InterPro" id="IPR020053">
    <property type="entry name" value="Ribosome-bd_factorA_CS"/>
</dbReference>
<proteinExistence type="inferred from homology"/>
<dbReference type="EMBL" id="PDBW01000001">
    <property type="protein sequence ID" value="PFH02505.1"/>
    <property type="molecule type" value="Genomic_DNA"/>
</dbReference>